<accession>A0A5S3XUQ2</accession>
<reference evidence="4" key="2">
    <citation type="submission" date="2019-06" db="EMBL/GenBank/DDBJ databases">
        <title>Co-occurence of chitin degradation, pigmentation and bioactivity in marine Pseudoalteromonas.</title>
        <authorList>
            <person name="Sonnenschein E.C."/>
            <person name="Bech P.K."/>
        </authorList>
    </citation>
    <scope>NUCLEOTIDE SEQUENCE [LARGE SCALE GENOMIC DNA]</scope>
    <source>
        <strain evidence="4">S2231</strain>
        <strain evidence="1">S2233</strain>
    </source>
</reference>
<evidence type="ECO:0000313" key="4">
    <source>
        <dbReference type="Proteomes" id="UP000307706"/>
    </source>
</evidence>
<proteinExistence type="predicted"/>
<protein>
    <recommendedName>
        <fullName evidence="5">Type VI secretion system baseplate subunit TssF</fullName>
    </recommendedName>
</protein>
<evidence type="ECO:0000313" key="2">
    <source>
        <dbReference type="EMBL" id="TMP61458.1"/>
    </source>
</evidence>
<gene>
    <name evidence="2" type="ORF">CWB96_04015</name>
    <name evidence="1" type="ORF">CWB97_04995</name>
</gene>
<organism evidence="2 4">
    <name type="scientific">Pseudoalteromonas citrea</name>
    <dbReference type="NCBI Taxonomy" id="43655"/>
    <lineage>
        <taxon>Bacteria</taxon>
        <taxon>Pseudomonadati</taxon>
        <taxon>Pseudomonadota</taxon>
        <taxon>Gammaproteobacteria</taxon>
        <taxon>Alteromonadales</taxon>
        <taxon>Pseudoalteromonadaceae</taxon>
        <taxon>Pseudoalteromonas</taxon>
    </lineage>
</organism>
<dbReference type="InterPro" id="IPR010272">
    <property type="entry name" value="T6SS_TssF"/>
</dbReference>
<dbReference type="Proteomes" id="UP000307706">
    <property type="component" value="Unassembled WGS sequence"/>
</dbReference>
<comment type="caution">
    <text evidence="2">The sequence shown here is derived from an EMBL/GenBank/DDBJ whole genome shotgun (WGS) entry which is preliminary data.</text>
</comment>
<dbReference type="AlphaFoldDB" id="A0A5S3XUQ2"/>
<dbReference type="PANTHER" id="PTHR35370">
    <property type="entry name" value="CYTOPLASMIC PROTEIN-RELATED-RELATED"/>
    <property type="match status" value="1"/>
</dbReference>
<dbReference type="EMBL" id="PNCL01000016">
    <property type="protein sequence ID" value="TMP61458.1"/>
    <property type="molecule type" value="Genomic_DNA"/>
</dbReference>
<dbReference type="Pfam" id="PF05947">
    <property type="entry name" value="T6SS_TssF"/>
    <property type="match status" value="1"/>
</dbReference>
<reference evidence="2" key="3">
    <citation type="submission" date="2019-09" db="EMBL/GenBank/DDBJ databases">
        <title>Co-occurence of chitin degradation, pigmentation and bioactivity in marine Pseudoalteromonas.</title>
        <authorList>
            <person name="Sonnenschein E.C."/>
            <person name="Bech P.K."/>
        </authorList>
    </citation>
    <scope>NUCLEOTIDE SEQUENCE</scope>
    <source>
        <strain evidence="2">S2231</strain>
        <strain evidence="3">S2233</strain>
    </source>
</reference>
<dbReference type="EMBL" id="PNCK01000018">
    <property type="protein sequence ID" value="TMP45161.1"/>
    <property type="molecule type" value="Genomic_DNA"/>
</dbReference>
<sequence length="605" mass="68341">MINRMLKHFEDELASIRHGLEGFRKRFRREAEHINLNDKGREDPNVTRLIDSFAWVAAKNAMEIDTLRTKHIEEFSEIVSPNLFKTLPTVVKAQFQPSADDFNKPVLLDKHVEVELDVLKAGEENVSIKLSNSLPITFSPLSVTGFKLEQTPFEHAMPHGLDTKHALYCLRVALKPVSDEVDIQHALCQAIQLHFSNESIGRNVADIINQAVINVALCVEGAEQAYDVGEGNFKSLLCDENSLVSPLKSNEIPVYFKLKEYFAIPDKRHFFILRNDKQVPVLPGQTVYLDFYLNELGAGLLDEKNLSVKINKTLFSNLFHQTSEPVRVNYQELSYPIIADASQNNIHIYSIDRVYQVSSSGQTEIPPVIGTQTVDFQEQLYWSKITKLAAASHSQTIDAIDEVQHLVLPINNATKAYPNGFTTYAEITCFDADLANKVHVGNRILVNTEEALAGEFHVGGVTIQPVGTVTDERNYWNMLRLLSFNLSQLLEAEDAKETLKGFLRLFVNSNATHQELNAIYHVKAEKINAPFQVQGRMVFVPGLNLTITLDNSELTADLSLFSELLNDFFIAQTPFDRCCQLHVQYTSFNWPIKRFDTELGVRVCS</sequence>
<reference evidence="3 4" key="1">
    <citation type="submission" date="2017-12" db="EMBL/GenBank/DDBJ databases">
        <authorList>
            <person name="Paulsen S."/>
            <person name="Gram L.K."/>
        </authorList>
    </citation>
    <scope>NUCLEOTIDE SEQUENCE [LARGE SCALE GENOMIC DNA]</scope>
    <source>
        <strain evidence="2 4">S2231</strain>
        <strain evidence="1 3">S2233</strain>
    </source>
</reference>
<evidence type="ECO:0000313" key="3">
    <source>
        <dbReference type="Proteomes" id="UP000305730"/>
    </source>
</evidence>
<evidence type="ECO:0000313" key="1">
    <source>
        <dbReference type="EMBL" id="TMP45161.1"/>
    </source>
</evidence>
<dbReference type="PANTHER" id="PTHR35370:SF1">
    <property type="entry name" value="TYPE VI SECRETION SYSTEM COMPONENT TSSF1"/>
    <property type="match status" value="1"/>
</dbReference>
<dbReference type="OrthoDB" id="9763676at2"/>
<keyword evidence="3" id="KW-1185">Reference proteome</keyword>
<evidence type="ECO:0008006" key="5">
    <source>
        <dbReference type="Google" id="ProtNLM"/>
    </source>
</evidence>
<dbReference type="Proteomes" id="UP000305730">
    <property type="component" value="Unassembled WGS sequence"/>
</dbReference>
<name>A0A5S3XUQ2_9GAMM</name>